<reference evidence="11" key="3">
    <citation type="submission" date="2018-08" db="UniProtKB">
        <authorList>
            <consortium name="EnsemblPlants"/>
        </authorList>
    </citation>
    <scope>IDENTIFICATION</scope>
    <source>
        <strain evidence="11">Yugu1</strain>
    </source>
</reference>
<keyword evidence="6" id="KW-0175">Coiled coil</keyword>
<evidence type="ECO:0000256" key="4">
    <source>
        <dbReference type="ARBA" id="ARBA00022741"/>
    </source>
</evidence>
<accession>K3ZHD5</accession>
<evidence type="ECO:0000259" key="9">
    <source>
        <dbReference type="Pfam" id="PF23598"/>
    </source>
</evidence>
<keyword evidence="3" id="KW-0677">Repeat</keyword>
<dbReference type="EnsemblPlants" id="KQK94845">
    <property type="protein sequence ID" value="KQK94845"/>
    <property type="gene ID" value="SETIT_025987mg"/>
</dbReference>
<feature type="domain" description="Disease resistance N-terminal" evidence="7">
    <location>
        <begin position="8"/>
        <end position="85"/>
    </location>
</feature>
<dbReference type="InterPro" id="IPR038005">
    <property type="entry name" value="RX-like_CC"/>
</dbReference>
<dbReference type="Gene3D" id="3.80.10.10">
    <property type="entry name" value="Ribonuclease Inhibitor"/>
    <property type="match status" value="1"/>
</dbReference>
<dbReference type="HOGENOM" id="CLU_000837_7_1_1"/>
<dbReference type="GO" id="GO:0006952">
    <property type="term" value="P:defense response"/>
    <property type="evidence" value="ECO:0007669"/>
    <property type="project" value="UniProtKB-KW"/>
</dbReference>
<feature type="domain" description="Disease resistance protein winged helix" evidence="8">
    <location>
        <begin position="287"/>
        <end position="355"/>
    </location>
</feature>
<dbReference type="eggNOG" id="KOG4658">
    <property type="taxonomic scope" value="Eukaryota"/>
</dbReference>
<evidence type="ECO:0000313" key="10">
    <source>
        <dbReference type="EMBL" id="RCV38457.1"/>
    </source>
</evidence>
<dbReference type="Pfam" id="PF23559">
    <property type="entry name" value="WHD_DRP"/>
    <property type="match status" value="1"/>
</dbReference>
<dbReference type="OMA" id="PTHCKSC"/>
<dbReference type="SUPFAM" id="SSF52058">
    <property type="entry name" value="L domain-like"/>
    <property type="match status" value="1"/>
</dbReference>
<keyword evidence="5" id="KW-0611">Plant defense</keyword>
<dbReference type="Pfam" id="PF18052">
    <property type="entry name" value="Rx_N"/>
    <property type="match status" value="1"/>
</dbReference>
<reference evidence="10 12" key="1">
    <citation type="journal article" date="2012" name="Nat. Biotechnol.">
        <title>Reference genome sequence of the model plant Setaria.</title>
        <authorList>
            <person name="Bennetzen J.L."/>
            <person name="Schmutz J."/>
            <person name="Wang H."/>
            <person name="Percifield R."/>
            <person name="Hawkins J."/>
            <person name="Pontaroli A.C."/>
            <person name="Estep M."/>
            <person name="Feng L."/>
            <person name="Vaughn J.N."/>
            <person name="Grimwood J."/>
            <person name="Jenkins J."/>
            <person name="Barry K."/>
            <person name="Lindquist E."/>
            <person name="Hellsten U."/>
            <person name="Deshpande S."/>
            <person name="Wang X."/>
            <person name="Wu X."/>
            <person name="Mitros T."/>
            <person name="Triplett J."/>
            <person name="Yang X."/>
            <person name="Ye C.Y."/>
            <person name="Mauro-Herrera M."/>
            <person name="Wang L."/>
            <person name="Li P."/>
            <person name="Sharma M."/>
            <person name="Sharma R."/>
            <person name="Ronald P.C."/>
            <person name="Panaud O."/>
            <person name="Kellogg E.A."/>
            <person name="Brutnell T.P."/>
            <person name="Doust A.N."/>
            <person name="Tuskan G.A."/>
            <person name="Rokhsar D."/>
            <person name="Devos K.M."/>
        </authorList>
    </citation>
    <scope>NUCLEOTIDE SEQUENCE [LARGE SCALE GENOMIC DNA]</scope>
    <source>
        <strain evidence="12">cv. Yugu1</strain>
        <strain evidence="10">Yugu1</strain>
    </source>
</reference>
<dbReference type="InterPro" id="IPR044974">
    <property type="entry name" value="Disease_R_plants"/>
</dbReference>
<sequence length="813" mass="91311">MADLTHGAVDSLLGLLSTAVKDEARLLGGVHRDVQFIKDEMDSMNGFLMHLTKMEGDHDDQLRAWMKQVRDIAYIAEDCIELYRRDLMPAHGGGGLLARLRLLPVYLQTIPARHRLAKEISELKERVREVGERRLRYDVKVPEAARKEAVKQPGQDKEEEKRLEDFRCALEVAGASMRSSLPDEKAEKLFSDVINKLPTILASDKDAKKNIRDVLDNCREDGVEFDIIEMFLCALSRYPYATPHDLEDLVQKKLKAGRTKEEMMIFCYSKLSTQQKGCLQYLTAFLQESSISRTSIVRRWVAEGLIGREQGTTHEEAGESCFHELQLRCFVRPKAIGDSGTVKSCIMDKSVREFIINISKSENFVSDMPSHLVRQLRIREIVQGPRPEKPQAGRWSCNICSGDASGEPQPGPDSDIVVASDGGSTAAQDLKEPMDKLVDFLKELPKLYRLNVLDLGGCKGVRKRHLKSICKVAVSLKYLCLRKTDMSRLPARHIEALRLLETLDIRETEVPPADTKNIFLPQLKHLLAGSRDRKKCSLNTVRMPLQIGRMREMETLSHVQVSDDGAELAHVSKLMQLRKLGLVLHGNDHKANSQSLLHVIIELAKCLRSLSIWVSISSSGVSLDMSYGSTFPASSMVLENLEIKGQVSLPSWILNLEQLANLTLIDTQLKDGGIRELGKLQGLRSLRLGINSYSEKYLTFHQGQDEFKALKFLVVEGNNIAQIVFTGAGVAPSLEKIVLDMAVMDDIPFYGLKDLQMLKVIKLRLTGDCSYEMLMKLEGTIAALERRPSFTYSFAFPDKVFEGAKTVVFDAEQ</sequence>
<proteinExistence type="inferred from homology"/>
<dbReference type="Gene3D" id="1.10.10.10">
    <property type="entry name" value="Winged helix-like DNA-binding domain superfamily/Winged helix DNA-binding domain"/>
    <property type="match status" value="1"/>
</dbReference>
<dbReference type="PANTHER" id="PTHR23155">
    <property type="entry name" value="DISEASE RESISTANCE PROTEIN RP"/>
    <property type="match status" value="1"/>
</dbReference>
<dbReference type="InterPro" id="IPR058922">
    <property type="entry name" value="WHD_DRP"/>
</dbReference>
<evidence type="ECO:0000259" key="7">
    <source>
        <dbReference type="Pfam" id="PF18052"/>
    </source>
</evidence>
<dbReference type="FunCoup" id="K3ZHD5">
    <property type="interactions" value="863"/>
</dbReference>
<evidence type="ECO:0000256" key="2">
    <source>
        <dbReference type="ARBA" id="ARBA00022614"/>
    </source>
</evidence>
<evidence type="ECO:0000256" key="6">
    <source>
        <dbReference type="ARBA" id="ARBA00023054"/>
    </source>
</evidence>
<dbReference type="OrthoDB" id="672526at2759"/>
<reference evidence="10" key="2">
    <citation type="submission" date="2015-07" db="EMBL/GenBank/DDBJ databases">
        <authorList>
            <person name="Noorani M."/>
        </authorList>
    </citation>
    <scope>NUCLEOTIDE SEQUENCE</scope>
    <source>
        <strain evidence="10">Yugu1</strain>
    </source>
</reference>
<protein>
    <submittedName>
        <fullName evidence="10 11">Uncharacterized protein</fullName>
    </submittedName>
</protein>
<evidence type="ECO:0000313" key="12">
    <source>
        <dbReference type="Proteomes" id="UP000004995"/>
    </source>
</evidence>
<dbReference type="InterPro" id="IPR055414">
    <property type="entry name" value="LRR_R13L4/SHOC2-like"/>
</dbReference>
<dbReference type="Gene3D" id="1.20.5.4130">
    <property type="match status" value="1"/>
</dbReference>
<evidence type="ECO:0000313" key="11">
    <source>
        <dbReference type="EnsemblPlants" id="KQK94845"/>
    </source>
</evidence>
<evidence type="ECO:0000256" key="5">
    <source>
        <dbReference type="ARBA" id="ARBA00022821"/>
    </source>
</evidence>
<dbReference type="EMBL" id="AGNK02005016">
    <property type="status" value="NOT_ANNOTATED_CDS"/>
    <property type="molecule type" value="Genomic_DNA"/>
</dbReference>
<keyword evidence="12" id="KW-1185">Reference proteome</keyword>
<organism evidence="10">
    <name type="scientific">Setaria italica</name>
    <name type="common">Foxtail millet</name>
    <name type="synonym">Panicum italicum</name>
    <dbReference type="NCBI Taxonomy" id="4555"/>
    <lineage>
        <taxon>Eukaryota</taxon>
        <taxon>Viridiplantae</taxon>
        <taxon>Streptophyta</taxon>
        <taxon>Embryophyta</taxon>
        <taxon>Tracheophyta</taxon>
        <taxon>Spermatophyta</taxon>
        <taxon>Magnoliopsida</taxon>
        <taxon>Liliopsida</taxon>
        <taxon>Poales</taxon>
        <taxon>Poaceae</taxon>
        <taxon>PACMAD clade</taxon>
        <taxon>Panicoideae</taxon>
        <taxon>Panicodae</taxon>
        <taxon>Paniceae</taxon>
        <taxon>Cenchrinae</taxon>
        <taxon>Setaria</taxon>
    </lineage>
</organism>
<evidence type="ECO:0000259" key="8">
    <source>
        <dbReference type="Pfam" id="PF23559"/>
    </source>
</evidence>
<dbReference type="InterPro" id="IPR041118">
    <property type="entry name" value="Rx_N"/>
</dbReference>
<evidence type="ECO:0000256" key="3">
    <source>
        <dbReference type="ARBA" id="ARBA00022737"/>
    </source>
</evidence>
<dbReference type="CDD" id="cd14798">
    <property type="entry name" value="RX-CC_like"/>
    <property type="match status" value="1"/>
</dbReference>
<dbReference type="EMBL" id="CM003535">
    <property type="protein sequence ID" value="RCV38457.1"/>
    <property type="molecule type" value="Genomic_DNA"/>
</dbReference>
<dbReference type="InterPro" id="IPR032675">
    <property type="entry name" value="LRR_dom_sf"/>
</dbReference>
<gene>
    <name evidence="10" type="ORF">SETIT_8G144000v2</name>
</gene>
<keyword evidence="2" id="KW-0433">Leucine-rich repeat</keyword>
<dbReference type="AlphaFoldDB" id="K3ZHD5"/>
<name>K3ZHD5_SETIT</name>
<evidence type="ECO:0000256" key="1">
    <source>
        <dbReference type="ARBA" id="ARBA00008894"/>
    </source>
</evidence>
<comment type="similarity">
    <text evidence="1">Belongs to the disease resistance NB-LRR family.</text>
</comment>
<dbReference type="GO" id="GO:0000166">
    <property type="term" value="F:nucleotide binding"/>
    <property type="evidence" value="ECO:0007669"/>
    <property type="project" value="UniProtKB-KW"/>
</dbReference>
<dbReference type="PANTHER" id="PTHR23155:SF1091">
    <property type="entry name" value="EXPRESSED PROTEIN"/>
    <property type="match status" value="1"/>
</dbReference>
<dbReference type="Proteomes" id="UP000004995">
    <property type="component" value="Unassembled WGS sequence"/>
</dbReference>
<dbReference type="Gramene" id="KQK94845">
    <property type="protein sequence ID" value="KQK94845"/>
    <property type="gene ID" value="SETIT_025987mg"/>
</dbReference>
<dbReference type="InterPro" id="IPR036388">
    <property type="entry name" value="WH-like_DNA-bd_sf"/>
</dbReference>
<dbReference type="Pfam" id="PF23598">
    <property type="entry name" value="LRR_14"/>
    <property type="match status" value="1"/>
</dbReference>
<feature type="domain" description="Disease resistance R13L4/SHOC-2-like LRR" evidence="9">
    <location>
        <begin position="442"/>
        <end position="785"/>
    </location>
</feature>
<keyword evidence="4" id="KW-0547">Nucleotide-binding</keyword>